<dbReference type="InterPro" id="IPR051172">
    <property type="entry name" value="Chlamydia_OmcB"/>
</dbReference>
<dbReference type="OrthoDB" id="904955at2"/>
<evidence type="ECO:0000256" key="2">
    <source>
        <dbReference type="SAM" id="Phobius"/>
    </source>
</evidence>
<organism evidence="4 5">
    <name type="scientific">Algoriphagus aquaeductus</name>
    <dbReference type="NCBI Taxonomy" id="475299"/>
    <lineage>
        <taxon>Bacteria</taxon>
        <taxon>Pseudomonadati</taxon>
        <taxon>Bacteroidota</taxon>
        <taxon>Cytophagia</taxon>
        <taxon>Cytophagales</taxon>
        <taxon>Cyclobacteriaceae</taxon>
        <taxon>Algoriphagus</taxon>
    </lineage>
</organism>
<dbReference type="NCBIfam" id="TIGR01451">
    <property type="entry name" value="B_ant_repeat"/>
    <property type="match status" value="2"/>
</dbReference>
<evidence type="ECO:0000313" key="5">
    <source>
        <dbReference type="Proteomes" id="UP000248917"/>
    </source>
</evidence>
<feature type="domain" description="DUF7507" evidence="3">
    <location>
        <begin position="397"/>
        <end position="496"/>
    </location>
</feature>
<feature type="compositionally biased region" description="Low complexity" evidence="1">
    <location>
        <begin position="1408"/>
        <end position="1427"/>
    </location>
</feature>
<feature type="domain" description="DUF7507" evidence="3">
    <location>
        <begin position="617"/>
        <end position="714"/>
    </location>
</feature>
<sequence>MDNIFNSKTNQQISSCEFFEESKKSSGIRKFLHRSLLFFIFLVFPLFGYTQNSSEQLPAGTLVIPMDNLLQNGTATNSSSFNIRAYGLAVRLLHAEIPLVWIINDAKIKDGIDFSASARLRFPTTGAYANRDFRSGPIAIFPGFEAQAQVVIDAFNSLTGTRVNVFELQSATTVKVAQTLLHKPKIALLNDGSETNIHEDIYKAAGLLINTHYQLTTADNLSGSSCFTVATEPHSEFNDASKVTKVRNFVLDGGNFLAQCAGVRSYQGFVTGRIFATNGFVDHTRFRDFVYDNHFEPFAQFHGILRNQGGSLQDMGFTADPAGGTRIIFSQDKPNQYRSYVSRASGVTSSKGGFIHFLGGHEFKGTSIEVVNGQRMLLNAVLRSAERPPVCNLVLPEPSIEIVKTASKEVYNLNDVITYTFTVKNTGNVALNNVTVTDPLSGLSAISPSSVASLAAGASTTFTATYTIKLADINTGSVTNTASVTGKPQVGPAVTATATKTITADQTPALTIEKSITSGGTYDAVGDVVAYSYLITNSGNVTLAGPFTVSDDKIASITPVDGPLAPGESVTVTATYTITLADLNAGSVTNTASASTTYKEETVTSNEDSATANATQTPALTIEKSITSGGTYDAVGDVVAYSYLITNSGNVTLAGPFTVSDDKIASITPVDGPLAPGESVTVTATYTITLADLNAGSVTNTASASTTYKEETVTSNEDSATANATQTPALTIEKEAIEPADCILEGDQIMYRLTVTNTGNVTLTNVVVTDSKISDAPIEGPISGDTNSDGILSPGEEWIYEVSYTVTEEDINNGQVINTASVTANFKESVLDKQSNEVVVDVDKTTMITNQPVGAVYCIDEDATALSVLADGEGTLSYQWFINTENNNTTGTAILGADASTYTPATDEAGIFYYYVVITGECGEVISDPVAVEVIQVPAPVLVDVIQPTCEVETGTIIVTEIEGVEFSIGGEYQTSGTFSGLAPGDYMVTARFVDGECISEGTPVTVNDQPQTPSEAVIADVIQPTCEVETGTIIVTEIEGVEFSIGGEYQTSGTFSGLAPGDYMVTARFVDGECISEGTPVTVNDQPQTPSEPVIADVIQPTCEVETGTIIVTEIEGVEFSIGGEYQTSGTFSGLAPGDYMVTARFVDGECISEGTPVTVNDQPQTPSEPVIADVIQPTCELETGTINVAEIEGVEFSIGGEYQTSGTFSGLAPGDYMVTARFVDGECISEGTIVTINPQPVTPAAPVANVTQPTCDVATGTITVTPIAGVTYSIDGQSYQASNVFAGVAPGSYTVTVQSAAGCVSAGTPVTVNLQPVTPAAPVANVTQPTCDVATGTITVTPIAGVTYSINGQSYQASNVFAGVVPGNYTVTVQSAAGCVSAGTTVTVNPQPATPSSPVSGGDQVSCSSSELSSLTATASVPSGF</sequence>
<dbReference type="Gene3D" id="2.60.40.10">
    <property type="entry name" value="Immunoglobulins"/>
    <property type="match status" value="3"/>
</dbReference>
<protein>
    <submittedName>
        <fullName evidence="4">Putative repeat protein (TIGR01451 family)</fullName>
    </submittedName>
</protein>
<dbReference type="Proteomes" id="UP000248917">
    <property type="component" value="Unassembled WGS sequence"/>
</dbReference>
<keyword evidence="2" id="KW-0812">Transmembrane</keyword>
<dbReference type="Gene3D" id="2.60.40.2700">
    <property type="match status" value="1"/>
</dbReference>
<reference evidence="4 5" key="1">
    <citation type="submission" date="2018-06" db="EMBL/GenBank/DDBJ databases">
        <title>Genomic Encyclopedia of Archaeal and Bacterial Type Strains, Phase II (KMG-II): from individual species to whole genera.</title>
        <authorList>
            <person name="Goeker M."/>
        </authorList>
    </citation>
    <scope>NUCLEOTIDE SEQUENCE [LARGE SCALE GENOMIC DNA]</scope>
    <source>
        <strain evidence="4 5">T4</strain>
    </source>
</reference>
<feature type="domain" description="DUF7507" evidence="3">
    <location>
        <begin position="507"/>
        <end position="604"/>
    </location>
</feature>
<dbReference type="PANTHER" id="PTHR34819">
    <property type="entry name" value="LARGE CYSTEINE-RICH PERIPLASMIC PROTEIN OMCB"/>
    <property type="match status" value="1"/>
</dbReference>
<dbReference type="PANTHER" id="PTHR34819:SF3">
    <property type="entry name" value="CELL SURFACE PROTEIN"/>
    <property type="match status" value="1"/>
</dbReference>
<feature type="non-terminal residue" evidence="4">
    <location>
        <position position="1427"/>
    </location>
</feature>
<dbReference type="RefSeq" id="WP_146250960.1">
    <property type="nucleotide sequence ID" value="NZ_QKTX01000036.1"/>
</dbReference>
<dbReference type="Pfam" id="PF24346">
    <property type="entry name" value="DUF7507"/>
    <property type="match status" value="4"/>
</dbReference>
<accession>A0A326RM72</accession>
<dbReference type="InterPro" id="IPR055354">
    <property type="entry name" value="DUF7507"/>
</dbReference>
<evidence type="ECO:0000313" key="4">
    <source>
        <dbReference type="EMBL" id="PZV75473.1"/>
    </source>
</evidence>
<keyword evidence="2" id="KW-0472">Membrane</keyword>
<dbReference type="InterPro" id="IPR047589">
    <property type="entry name" value="DUF11_rpt"/>
</dbReference>
<keyword evidence="2" id="KW-1133">Transmembrane helix</keyword>
<evidence type="ECO:0000256" key="1">
    <source>
        <dbReference type="SAM" id="MobiDB-lite"/>
    </source>
</evidence>
<name>A0A326RM72_9BACT</name>
<dbReference type="InterPro" id="IPR013783">
    <property type="entry name" value="Ig-like_fold"/>
</dbReference>
<comment type="caution">
    <text evidence="4">The sequence shown here is derived from an EMBL/GenBank/DDBJ whole genome shotgun (WGS) entry which is preliminary data.</text>
</comment>
<gene>
    <name evidence="4" type="ORF">CLV31_1361</name>
</gene>
<dbReference type="EMBL" id="QKTX01000036">
    <property type="protein sequence ID" value="PZV75473.1"/>
    <property type="molecule type" value="Genomic_DNA"/>
</dbReference>
<feature type="domain" description="DUF7507" evidence="3">
    <location>
        <begin position="727"/>
        <end position="827"/>
    </location>
</feature>
<keyword evidence="5" id="KW-1185">Reference proteome</keyword>
<proteinExistence type="predicted"/>
<evidence type="ECO:0000259" key="3">
    <source>
        <dbReference type="Pfam" id="PF24346"/>
    </source>
</evidence>
<feature type="transmembrane region" description="Helical" evidence="2">
    <location>
        <begin position="31"/>
        <end position="49"/>
    </location>
</feature>
<feature type="region of interest" description="Disordered" evidence="1">
    <location>
        <begin position="1393"/>
        <end position="1427"/>
    </location>
</feature>
<feature type="compositionally biased region" description="Polar residues" evidence="1">
    <location>
        <begin position="1393"/>
        <end position="1407"/>
    </location>
</feature>